<name>A0A7X9ZVN4_9SPHN</name>
<evidence type="ECO:0000313" key="1">
    <source>
        <dbReference type="EMBL" id="NML12851.1"/>
    </source>
</evidence>
<protein>
    <recommendedName>
        <fullName evidence="3">Glycoside hydrolase family 5 domain-containing protein</fullName>
    </recommendedName>
</protein>
<dbReference type="InterPro" id="IPR017853">
    <property type="entry name" value="GH"/>
</dbReference>
<dbReference type="Proteomes" id="UP000519023">
    <property type="component" value="Unassembled WGS sequence"/>
</dbReference>
<dbReference type="RefSeq" id="WP_169575183.1">
    <property type="nucleotide sequence ID" value="NZ_JABBFV010000028.1"/>
</dbReference>
<reference evidence="1 2" key="1">
    <citation type="submission" date="2020-04" db="EMBL/GenBank/DDBJ databases">
        <title>Sphingobium sp. AR-3-1 isolated from Arctic soil.</title>
        <authorList>
            <person name="Dahal R.H."/>
            <person name="Chaudhary D.K."/>
        </authorList>
    </citation>
    <scope>NUCLEOTIDE SEQUENCE [LARGE SCALE GENOMIC DNA]</scope>
    <source>
        <strain evidence="1 2">AR-3-1</strain>
    </source>
</reference>
<dbReference type="SUPFAM" id="SSF51445">
    <property type="entry name" value="(Trans)glycosidases"/>
    <property type="match status" value="1"/>
</dbReference>
<evidence type="ECO:0000313" key="2">
    <source>
        <dbReference type="Proteomes" id="UP000519023"/>
    </source>
</evidence>
<keyword evidence="2" id="KW-1185">Reference proteome</keyword>
<sequence>MPSNKKLWVSAKPAAWCGAISIAVLLLSISMAHPTNPAEWLPLNDRSLEIVAGSPLDFSEFAGDLAHNGILTISGDRLTLNGAEPRINCAMLGPGFSTTPGSGFPDHPTAERYAEQLRRHGYNLVRFHHVDSLLMAGAKADFAFNPVQVDRLQYLMAALKKNGIRWSLDLMTSDNAALGGVFPNRWSERNGMRIRLYVERPAFVHWQKLMHKLLTTNNPYSHVAPANDPATAMVVLLNEGGITHQAAIAGKRFPDLLKPPYASWLEARGLDRIYADKLPALVHGGASMEQFQRFLNELQIAVTREMTESVRSAGYQGPVTAFASWPQLNAIPSRRDLALVDMHGYDQTPPGGKEGAQVRPISSFDDAGRYLQHIATTRFFGRPFIVTEHDQPFWNPYRYESGLAVPALASLQGWQFVCRHADGPINLAYDGVGTRKQALQPDGGGLDPVARAGETLTALLLLRGEIARARPQVGLNVSDAEALSNGGAREVPASLGATAWIARIGLFDARSTAAGVNPDLTMSVPIAPLAVSFGQRYANANRIVDKLRARGLLAPGNTTDPLHNRWESPGGQVLLLGQQRELRVTTRQTSALAFEKVSAPVTLGPLRIKSADSSALLSFSALDDQPLGHSRRILVIMASDARNTGMKIASDGTLIALGQLPLELRRVRVAATLAAPKGSAWQLTPLRLNGTLDTPIGLQADSAGLQVALDTALSPRGPTTFFLLERE</sequence>
<proteinExistence type="predicted"/>
<dbReference type="AlphaFoldDB" id="A0A7X9ZVN4"/>
<gene>
    <name evidence="1" type="ORF">HHL08_22410</name>
</gene>
<organism evidence="1 2">
    <name type="scientific">Sphingobium psychrophilum</name>
    <dbReference type="NCBI Taxonomy" id="2728834"/>
    <lineage>
        <taxon>Bacteria</taxon>
        <taxon>Pseudomonadati</taxon>
        <taxon>Pseudomonadota</taxon>
        <taxon>Alphaproteobacteria</taxon>
        <taxon>Sphingomonadales</taxon>
        <taxon>Sphingomonadaceae</taxon>
        <taxon>Sphingobium</taxon>
    </lineage>
</organism>
<dbReference type="EMBL" id="JABBFV010000028">
    <property type="protein sequence ID" value="NML12851.1"/>
    <property type="molecule type" value="Genomic_DNA"/>
</dbReference>
<dbReference type="Gene3D" id="3.20.20.80">
    <property type="entry name" value="Glycosidases"/>
    <property type="match status" value="1"/>
</dbReference>
<comment type="caution">
    <text evidence="1">The sequence shown here is derived from an EMBL/GenBank/DDBJ whole genome shotgun (WGS) entry which is preliminary data.</text>
</comment>
<accession>A0A7X9ZVN4</accession>
<evidence type="ECO:0008006" key="3">
    <source>
        <dbReference type="Google" id="ProtNLM"/>
    </source>
</evidence>